<reference evidence="2 3" key="1">
    <citation type="submission" date="2013-04" db="EMBL/GenBank/DDBJ databases">
        <title>Hyphomonas sp. T24B3 Genome Sequencing.</title>
        <authorList>
            <person name="Lai Q."/>
            <person name="Shao Z."/>
        </authorList>
    </citation>
    <scope>NUCLEOTIDE SEQUENCE [LARGE SCALE GENOMIC DNA]</scope>
    <source>
        <strain evidence="2 3">T24B3</strain>
    </source>
</reference>
<gene>
    <name evidence="2" type="ORF">HY3_06770</name>
</gene>
<dbReference type="Gene3D" id="3.30.1360.200">
    <property type="match status" value="1"/>
</dbReference>
<feature type="domain" description="SecDF P1 head subdomain" evidence="1">
    <location>
        <begin position="47"/>
        <end position="116"/>
    </location>
</feature>
<dbReference type="InterPro" id="IPR054384">
    <property type="entry name" value="SecDF_P1_head"/>
</dbReference>
<comment type="caution">
    <text evidence="2">The sequence shown here is derived from an EMBL/GenBank/DDBJ whole genome shotgun (WGS) entry which is preliminary data.</text>
</comment>
<organism evidence="2 3">
    <name type="scientific">Hyphomonas pacifica</name>
    <dbReference type="NCBI Taxonomy" id="1280941"/>
    <lineage>
        <taxon>Bacteria</taxon>
        <taxon>Pseudomonadati</taxon>
        <taxon>Pseudomonadota</taxon>
        <taxon>Alphaproteobacteria</taxon>
        <taxon>Hyphomonadales</taxon>
        <taxon>Hyphomonadaceae</taxon>
        <taxon>Hyphomonas</taxon>
    </lineage>
</organism>
<dbReference type="STRING" id="1280941.HY2_05795"/>
<dbReference type="Proteomes" id="UP000249123">
    <property type="component" value="Unassembled WGS sequence"/>
</dbReference>
<evidence type="ECO:0000259" key="1">
    <source>
        <dbReference type="Pfam" id="PF22599"/>
    </source>
</evidence>
<proteinExistence type="predicted"/>
<accession>A0A062TZ94</accession>
<accession>A0A328JPP0</accession>
<sequence length="129" mass="13593">MLAGCDAPQETLSITVPACRPPGVDQGILSIGEVSFQPAQVQAEAIEDALGRPALSIRLDEAGAEDLAGLTRENIGQTLPLRVDDEVIMSPIVTEAISGGMLQVAGDFDRDELESLVRRLLPPCDQEAG</sequence>
<evidence type="ECO:0000313" key="2">
    <source>
        <dbReference type="EMBL" id="RAN35795.1"/>
    </source>
</evidence>
<protein>
    <recommendedName>
        <fullName evidence="1">SecDF P1 head subdomain domain-containing protein</fullName>
    </recommendedName>
</protein>
<dbReference type="AlphaFoldDB" id="A0A062TZ94"/>
<dbReference type="Pfam" id="PF22599">
    <property type="entry name" value="SecDF_P1_head"/>
    <property type="match status" value="1"/>
</dbReference>
<dbReference type="EMBL" id="AWFB01000002">
    <property type="protein sequence ID" value="RAN35795.1"/>
    <property type="molecule type" value="Genomic_DNA"/>
</dbReference>
<name>A0A062TZ94_9PROT</name>
<evidence type="ECO:0000313" key="3">
    <source>
        <dbReference type="Proteomes" id="UP000249123"/>
    </source>
</evidence>
<keyword evidence="3" id="KW-1185">Reference proteome</keyword>